<accession>X0UHF8</accession>
<name>X0UHF8_9ZZZZ</name>
<organism evidence="1">
    <name type="scientific">marine sediment metagenome</name>
    <dbReference type="NCBI Taxonomy" id="412755"/>
    <lineage>
        <taxon>unclassified sequences</taxon>
        <taxon>metagenomes</taxon>
        <taxon>ecological metagenomes</taxon>
    </lineage>
</organism>
<evidence type="ECO:0000313" key="1">
    <source>
        <dbReference type="EMBL" id="GAF98746.1"/>
    </source>
</evidence>
<dbReference type="AlphaFoldDB" id="X0UHF8"/>
<gene>
    <name evidence="1" type="ORF">S01H1_23599</name>
</gene>
<dbReference type="EMBL" id="BARS01013684">
    <property type="protein sequence ID" value="GAF98746.1"/>
    <property type="molecule type" value="Genomic_DNA"/>
</dbReference>
<sequence>MKTERLDWEVYIANNLGSSNTKIVFETATDIYSMTIYRKNWFGKWKKKVYLWGFSRSAKKMLEGLNNWLEVYKETG</sequence>
<proteinExistence type="predicted"/>
<comment type="caution">
    <text evidence="1">The sequence shown here is derived from an EMBL/GenBank/DDBJ whole genome shotgun (WGS) entry which is preliminary data.</text>
</comment>
<protein>
    <submittedName>
        <fullName evidence="1">Uncharacterized protein</fullName>
    </submittedName>
</protein>
<reference evidence="1" key="1">
    <citation type="journal article" date="2014" name="Front. Microbiol.">
        <title>High frequency of phylogenetically diverse reductive dehalogenase-homologous genes in deep subseafloor sedimentary metagenomes.</title>
        <authorList>
            <person name="Kawai M."/>
            <person name="Futagami T."/>
            <person name="Toyoda A."/>
            <person name="Takaki Y."/>
            <person name="Nishi S."/>
            <person name="Hori S."/>
            <person name="Arai W."/>
            <person name="Tsubouchi T."/>
            <person name="Morono Y."/>
            <person name="Uchiyama I."/>
            <person name="Ito T."/>
            <person name="Fujiyama A."/>
            <person name="Inagaki F."/>
            <person name="Takami H."/>
        </authorList>
    </citation>
    <scope>NUCLEOTIDE SEQUENCE</scope>
    <source>
        <strain evidence="1">Expedition CK06-06</strain>
    </source>
</reference>